<organism evidence="2">
    <name type="scientific">Fervidicoccus fontis</name>
    <dbReference type="NCBI Taxonomy" id="683846"/>
    <lineage>
        <taxon>Archaea</taxon>
        <taxon>Thermoproteota</taxon>
        <taxon>Thermoprotei</taxon>
        <taxon>Fervidicoccales</taxon>
        <taxon>Fervidicoccaceae</taxon>
        <taxon>Fervidicoccus</taxon>
    </lineage>
</organism>
<dbReference type="AlphaFoldDB" id="A0A7J3ZJ86"/>
<gene>
    <name evidence="2" type="ORF">ENM78_01440</name>
</gene>
<dbReference type="Pfam" id="PF01937">
    <property type="entry name" value="ARMT1-like_dom"/>
    <property type="match status" value="1"/>
</dbReference>
<dbReference type="InterPro" id="IPR036075">
    <property type="entry name" value="ARMT-1-like_metal-bd_sf"/>
</dbReference>
<evidence type="ECO:0000259" key="1">
    <source>
        <dbReference type="Pfam" id="PF01937"/>
    </source>
</evidence>
<dbReference type="InterPro" id="IPR014444">
    <property type="entry name" value="PH1575-like"/>
</dbReference>
<comment type="caution">
    <text evidence="2">The sequence shown here is derived from an EMBL/GenBank/DDBJ whole genome shotgun (WGS) entry which is preliminary data.</text>
</comment>
<proteinExistence type="predicted"/>
<dbReference type="InterPro" id="IPR002791">
    <property type="entry name" value="ARMT1-like_metal-bd"/>
</dbReference>
<reference evidence="2" key="1">
    <citation type="journal article" date="2020" name="mSystems">
        <title>Genome- and Community-Level Interaction Insights into Carbon Utilization and Element Cycling Functions of Hydrothermarchaeota in Hydrothermal Sediment.</title>
        <authorList>
            <person name="Zhou Z."/>
            <person name="Liu Y."/>
            <person name="Xu W."/>
            <person name="Pan J."/>
            <person name="Luo Z.H."/>
            <person name="Li M."/>
        </authorList>
    </citation>
    <scope>NUCLEOTIDE SEQUENCE [LARGE SCALE GENOMIC DNA]</scope>
    <source>
        <strain evidence="2">SpSt-1116</strain>
    </source>
</reference>
<protein>
    <submittedName>
        <fullName evidence="2">DUF89 family protein</fullName>
    </submittedName>
</protein>
<feature type="domain" description="Damage-control phosphatase ARMT1-like metal-binding" evidence="1">
    <location>
        <begin position="7"/>
        <end position="291"/>
    </location>
</feature>
<dbReference type="EMBL" id="DRZC01000019">
    <property type="protein sequence ID" value="HHQ80118.1"/>
    <property type="molecule type" value="Genomic_DNA"/>
</dbReference>
<dbReference type="Gene3D" id="3.40.50.10880">
    <property type="entry name" value="Uncharacterised protein PF01937, DUF89, domain 3"/>
    <property type="match status" value="1"/>
</dbReference>
<dbReference type="SUPFAM" id="SSF111321">
    <property type="entry name" value="AF1104-like"/>
    <property type="match status" value="1"/>
</dbReference>
<accession>A0A7J3ZJ86</accession>
<dbReference type="PIRSF" id="PIRSF006593">
    <property type="entry name" value="UCP006593"/>
    <property type="match status" value="1"/>
</dbReference>
<evidence type="ECO:0000313" key="2">
    <source>
        <dbReference type="EMBL" id="HHQ80118.1"/>
    </source>
</evidence>
<sequence>MSLKLRPECIGCLLTVRLNEIARSSKSEDEALRKGLAFVERAVRLMKESIELTRLATKLYRCAIELCPEIVDYYRELKRSSVKEALSRLEGYKSRMKGLEGYERFELAVKIAIAGNMLDSGVAGHEPRWLDPADVARTGLVMDSSKELYELVCRGGRRILYLLDNAGEAVLDYVLAEELERLGNAVVVAVKSEPGFQNDITMDDVVTSGLLELFERSGIKVVETGTSASSIHLDEVSCDFKRELGEADLVIAKGMAHYEYIADEKLSKPVFFLLTPKCEVVSNAIGAPRGSFVVTKKDQKRQLEPPQ</sequence>
<dbReference type="Gene3D" id="1.10.285.20">
    <property type="entry name" value="Uncharacterised protein PF01937, DUF89, domain 2"/>
    <property type="match status" value="1"/>
</dbReference>
<name>A0A7J3ZJ86_9CREN</name>